<name>A0A0K0D5Z1_ANGCA</name>
<accession>A0A0K0D5Z1</accession>
<evidence type="ECO:0000313" key="4">
    <source>
        <dbReference type="WBParaSite" id="ACAC_0000548601-mRNA-1"/>
    </source>
</evidence>
<proteinExistence type="predicted"/>
<dbReference type="WBParaSite" id="ACAC_0000548601-mRNA-1">
    <property type="protein sequence ID" value="ACAC_0000548601-mRNA-1"/>
    <property type="gene ID" value="ACAC_0000548601"/>
</dbReference>
<dbReference type="Proteomes" id="UP000035642">
    <property type="component" value="Unassembled WGS sequence"/>
</dbReference>
<sequence length="205" mass="22501">MLSPQNRRQLAALLRTYHRTAVERIWKVIRGTGGQDAAVATLLLNSIQDVKGCPLSINNAHFELQQFPGFHPCLQVCHALIDENVPGVNQVAVLHLPEACGSDSNVPLQPLVASASQQKRNEKGKKKKKKTRLRSTVPLSSLDFPPLPIFNDEASLNRAVRYAIKAAVRGDCDRRGKVTRNNSVREDDSSESGQESDVQVMSAGI</sequence>
<dbReference type="Pfam" id="PF25572">
    <property type="entry name" value="TPR_ZSWIM8"/>
    <property type="match status" value="1"/>
</dbReference>
<dbReference type="STRING" id="6313.A0A0K0D5Z1"/>
<dbReference type="AlphaFoldDB" id="A0A0K0D5Z1"/>
<reference evidence="3" key="1">
    <citation type="submission" date="2012-09" db="EMBL/GenBank/DDBJ databases">
        <authorList>
            <person name="Martin A.A."/>
        </authorList>
    </citation>
    <scope>NUCLEOTIDE SEQUENCE</scope>
</reference>
<evidence type="ECO:0000256" key="1">
    <source>
        <dbReference type="SAM" id="MobiDB-lite"/>
    </source>
</evidence>
<evidence type="ECO:0000313" key="3">
    <source>
        <dbReference type="Proteomes" id="UP000035642"/>
    </source>
</evidence>
<feature type="compositionally biased region" description="Basic residues" evidence="1">
    <location>
        <begin position="122"/>
        <end position="133"/>
    </location>
</feature>
<protein>
    <submittedName>
        <fullName evidence="4">AAI domain-containing protein</fullName>
    </submittedName>
</protein>
<feature type="region of interest" description="Disordered" evidence="1">
    <location>
        <begin position="175"/>
        <end position="205"/>
    </location>
</feature>
<feature type="region of interest" description="Disordered" evidence="1">
    <location>
        <begin position="113"/>
        <end position="137"/>
    </location>
</feature>
<reference evidence="4" key="2">
    <citation type="submission" date="2017-02" db="UniProtKB">
        <authorList>
            <consortium name="WormBaseParasite"/>
        </authorList>
    </citation>
    <scope>IDENTIFICATION</scope>
</reference>
<keyword evidence="3" id="KW-1185">Reference proteome</keyword>
<evidence type="ECO:0000259" key="2">
    <source>
        <dbReference type="Pfam" id="PF25572"/>
    </source>
</evidence>
<dbReference type="InterPro" id="IPR057945">
    <property type="entry name" value="TPR_ZSWIM8"/>
</dbReference>
<organism evidence="3 4">
    <name type="scientific">Angiostrongylus cantonensis</name>
    <name type="common">Rat lungworm</name>
    <dbReference type="NCBI Taxonomy" id="6313"/>
    <lineage>
        <taxon>Eukaryota</taxon>
        <taxon>Metazoa</taxon>
        <taxon>Ecdysozoa</taxon>
        <taxon>Nematoda</taxon>
        <taxon>Chromadorea</taxon>
        <taxon>Rhabditida</taxon>
        <taxon>Rhabditina</taxon>
        <taxon>Rhabditomorpha</taxon>
        <taxon>Strongyloidea</taxon>
        <taxon>Metastrongylidae</taxon>
        <taxon>Angiostrongylus</taxon>
    </lineage>
</organism>
<feature type="domain" description="ZSWIM8 TPR repeats" evidence="2">
    <location>
        <begin position="2"/>
        <end position="78"/>
    </location>
</feature>